<feature type="domain" description="DZIP3-like HEPN" evidence="1">
    <location>
        <begin position="339"/>
        <end position="462"/>
    </location>
</feature>
<dbReference type="Pfam" id="PF18738">
    <property type="entry name" value="HEPN_DZIP3"/>
    <property type="match status" value="1"/>
</dbReference>
<sequence>MDKESCNWFRYAKLLIDIGSDVLRTYFSLQVQTSCFDRYSSVWVQKMKELSYELSRVRILWMNLFAEVNLKDDNVSMVELHNLLKSFIKQKKKKLTFPRQLLMIRSWDADIKNKMNSFTFFRNTKMQRLGSKLENEICNLTSLCDVLKHWTARFFELVNKYQQDLQCQIKNSHDACIHSCQKNLEQLNNPMKHDIENFVKTSQNDIDIMLNTWSQESQKCLHSWIVELQTLVASFEAAHSNNDYKHIMQYFLENISNELPTLHDLCKNDIQEIDRFWKDDLQVMFKKWLGQIKEFEELGLDFKGLIPLWCTNIRDHHSLIDYQQQKSKLLKSIDDVDRNYYKLSKLFPTDDLPDVHKLDLTQLIVLLINLCHICPPDLDWYRETVESDLSVGADLMRLRSCRNEYIGHIAKTSIPETKFNDLWSTVECALSRLASHCGDCFQDKITTDIENLKKCPLEPEREIVFKGVVMAWCENAILVEISDISLSGAVTAEEVGNLMEMYQIVKSTEQTFFQGLPDGKELKNSRIV</sequence>
<proteinExistence type="predicted"/>
<dbReference type="AlphaFoldDB" id="A0AAE0VT80"/>
<reference evidence="2" key="2">
    <citation type="journal article" date="2021" name="Genome Biol. Evol.">
        <title>Developing a high-quality reference genome for a parasitic bivalve with doubly uniparental inheritance (Bivalvia: Unionida).</title>
        <authorList>
            <person name="Smith C.H."/>
        </authorList>
    </citation>
    <scope>NUCLEOTIDE SEQUENCE</scope>
    <source>
        <strain evidence="2">CHS0354</strain>
        <tissue evidence="2">Mantle</tissue>
    </source>
</reference>
<dbReference type="Proteomes" id="UP001195483">
    <property type="component" value="Unassembled WGS sequence"/>
</dbReference>
<name>A0AAE0VT80_9BIVA</name>
<protein>
    <recommendedName>
        <fullName evidence="1">DZIP3-like HEPN domain-containing protein</fullName>
    </recommendedName>
</protein>
<evidence type="ECO:0000313" key="2">
    <source>
        <dbReference type="EMBL" id="KAK3588165.1"/>
    </source>
</evidence>
<accession>A0AAE0VT80</accession>
<gene>
    <name evidence="2" type="ORF">CHS0354_012230</name>
</gene>
<evidence type="ECO:0000313" key="3">
    <source>
        <dbReference type="Proteomes" id="UP001195483"/>
    </source>
</evidence>
<keyword evidence="3" id="KW-1185">Reference proteome</keyword>
<dbReference type="InterPro" id="IPR041249">
    <property type="entry name" value="HEPN_DZIP3"/>
</dbReference>
<organism evidence="2 3">
    <name type="scientific">Potamilus streckersoni</name>
    <dbReference type="NCBI Taxonomy" id="2493646"/>
    <lineage>
        <taxon>Eukaryota</taxon>
        <taxon>Metazoa</taxon>
        <taxon>Spiralia</taxon>
        <taxon>Lophotrochozoa</taxon>
        <taxon>Mollusca</taxon>
        <taxon>Bivalvia</taxon>
        <taxon>Autobranchia</taxon>
        <taxon>Heteroconchia</taxon>
        <taxon>Palaeoheterodonta</taxon>
        <taxon>Unionida</taxon>
        <taxon>Unionoidea</taxon>
        <taxon>Unionidae</taxon>
        <taxon>Ambleminae</taxon>
        <taxon>Lampsilini</taxon>
        <taxon>Potamilus</taxon>
    </lineage>
</organism>
<reference evidence="2" key="3">
    <citation type="submission" date="2023-05" db="EMBL/GenBank/DDBJ databases">
        <authorList>
            <person name="Smith C.H."/>
        </authorList>
    </citation>
    <scope>NUCLEOTIDE SEQUENCE</scope>
    <source>
        <strain evidence="2">CHS0354</strain>
        <tissue evidence="2">Mantle</tissue>
    </source>
</reference>
<evidence type="ECO:0000259" key="1">
    <source>
        <dbReference type="Pfam" id="PF18738"/>
    </source>
</evidence>
<dbReference type="EMBL" id="JAEAOA010000745">
    <property type="protein sequence ID" value="KAK3588165.1"/>
    <property type="molecule type" value="Genomic_DNA"/>
</dbReference>
<comment type="caution">
    <text evidence="2">The sequence shown here is derived from an EMBL/GenBank/DDBJ whole genome shotgun (WGS) entry which is preliminary data.</text>
</comment>
<reference evidence="2" key="1">
    <citation type="journal article" date="2021" name="Genome Biol. Evol.">
        <title>A High-Quality Reference Genome for a Parasitic Bivalve with Doubly Uniparental Inheritance (Bivalvia: Unionida).</title>
        <authorList>
            <person name="Smith C.H."/>
        </authorList>
    </citation>
    <scope>NUCLEOTIDE SEQUENCE</scope>
    <source>
        <strain evidence="2">CHS0354</strain>
    </source>
</reference>